<accession>A0A816CUD8</accession>
<comment type="caution">
    <text evidence="11">The sequence shown here is derived from an EMBL/GenBank/DDBJ whole genome shotgun (WGS) entry which is preliminary data.</text>
</comment>
<evidence type="ECO:0000313" key="10">
    <source>
        <dbReference type="EMBL" id="CAF1412674.1"/>
    </source>
</evidence>
<dbReference type="PROSITE" id="PS50262">
    <property type="entry name" value="G_PROTEIN_RECEP_F1_2"/>
    <property type="match status" value="1"/>
</dbReference>
<keyword evidence="12" id="KW-1185">Reference proteome</keyword>
<evidence type="ECO:0000313" key="11">
    <source>
        <dbReference type="EMBL" id="CAF1627854.1"/>
    </source>
</evidence>
<evidence type="ECO:0000256" key="4">
    <source>
        <dbReference type="ARBA" id="ARBA00023040"/>
    </source>
</evidence>
<dbReference type="Proteomes" id="UP000663854">
    <property type="component" value="Unassembled WGS sequence"/>
</dbReference>
<dbReference type="Proteomes" id="UP000663870">
    <property type="component" value="Unassembled WGS sequence"/>
</dbReference>
<dbReference type="InterPro" id="IPR000276">
    <property type="entry name" value="GPCR_Rhodpsn"/>
</dbReference>
<evidence type="ECO:0000256" key="8">
    <source>
        <dbReference type="SAM" id="Phobius"/>
    </source>
</evidence>
<evidence type="ECO:0000313" key="12">
    <source>
        <dbReference type="Proteomes" id="UP000663870"/>
    </source>
</evidence>
<feature type="domain" description="G-protein coupled receptors family 1 profile" evidence="9">
    <location>
        <begin position="31"/>
        <end position="284"/>
    </location>
</feature>
<evidence type="ECO:0000256" key="5">
    <source>
        <dbReference type="ARBA" id="ARBA00023136"/>
    </source>
</evidence>
<name>A0A816CUD8_9BILA</name>
<feature type="transmembrane region" description="Helical" evidence="8">
    <location>
        <begin position="133"/>
        <end position="160"/>
    </location>
</feature>
<reference evidence="11" key="1">
    <citation type="submission" date="2021-02" db="EMBL/GenBank/DDBJ databases">
        <authorList>
            <person name="Nowell W R."/>
        </authorList>
    </citation>
    <scope>NUCLEOTIDE SEQUENCE</scope>
</reference>
<evidence type="ECO:0000256" key="1">
    <source>
        <dbReference type="ARBA" id="ARBA00004141"/>
    </source>
</evidence>
<keyword evidence="3 8" id="KW-1133">Transmembrane helix</keyword>
<keyword evidence="6" id="KW-0675">Receptor</keyword>
<feature type="transmembrane region" description="Helical" evidence="8">
    <location>
        <begin position="180"/>
        <end position="207"/>
    </location>
</feature>
<comment type="subcellular location">
    <subcellularLocation>
        <location evidence="1">Membrane</location>
        <topology evidence="1">Multi-pass membrane protein</topology>
    </subcellularLocation>
</comment>
<dbReference type="PANTHER" id="PTHR24243">
    <property type="entry name" value="G-PROTEIN COUPLED RECEPTOR"/>
    <property type="match status" value="1"/>
</dbReference>
<dbReference type="Pfam" id="PF00001">
    <property type="entry name" value="7tm_1"/>
    <property type="match status" value="1"/>
</dbReference>
<sequence length="331" mass="38233">MSTSPMSMFTIISQQVTIYLGLFILIIGFFGGLLNIIIFLSLQTFRQNSCAFYLTAMSFANIIHLTINLLSHIIINGYEINLTAKSIIYCKIQLFLVELFLLTSLTCMCLATLDQFLATCSNPFWHRWNNIKLARYVLIGTILFWLLHGIPSIIYFDIIVSPSNMNQYVCLITNTIFQQYITYGFVFILMGLLPLIIMVLFGSLAYYNVRNLAYRTVPLVRRELDKQLTKMVLVQVIYNIFVLTPFVIVALIAFNLPTIDQISAVRVLAIDIHNFYFASPFYIYICVSKRFRQQFIHVFCNIHFNLYKKTNINNNQIQPKPPNTSINPISK</sequence>
<feature type="transmembrane region" description="Helical" evidence="8">
    <location>
        <begin position="52"/>
        <end position="75"/>
    </location>
</feature>
<gene>
    <name evidence="11" type="ORF">JXQ802_LOCUS51406</name>
    <name evidence="10" type="ORF">PYM288_LOCUS35165</name>
</gene>
<dbReference type="GO" id="GO:0005886">
    <property type="term" value="C:plasma membrane"/>
    <property type="evidence" value="ECO:0007669"/>
    <property type="project" value="TreeGrafter"/>
</dbReference>
<protein>
    <recommendedName>
        <fullName evidence="9">G-protein coupled receptors family 1 profile domain-containing protein</fullName>
    </recommendedName>
</protein>
<dbReference type="InterPro" id="IPR017452">
    <property type="entry name" value="GPCR_Rhodpsn_7TM"/>
</dbReference>
<keyword evidence="5 8" id="KW-0472">Membrane</keyword>
<feature type="transmembrane region" description="Helical" evidence="8">
    <location>
        <begin position="266"/>
        <end position="287"/>
    </location>
</feature>
<evidence type="ECO:0000256" key="6">
    <source>
        <dbReference type="ARBA" id="ARBA00023170"/>
    </source>
</evidence>
<dbReference type="AlphaFoldDB" id="A0A816CUD8"/>
<keyword evidence="4" id="KW-0297">G-protein coupled receptor</keyword>
<dbReference type="Gene3D" id="1.20.1070.10">
    <property type="entry name" value="Rhodopsin 7-helix transmembrane proteins"/>
    <property type="match status" value="1"/>
</dbReference>
<evidence type="ECO:0000256" key="2">
    <source>
        <dbReference type="ARBA" id="ARBA00022692"/>
    </source>
</evidence>
<evidence type="ECO:0000256" key="7">
    <source>
        <dbReference type="ARBA" id="ARBA00023224"/>
    </source>
</evidence>
<evidence type="ECO:0000256" key="3">
    <source>
        <dbReference type="ARBA" id="ARBA00022989"/>
    </source>
</evidence>
<organism evidence="11 12">
    <name type="scientific">Rotaria sordida</name>
    <dbReference type="NCBI Taxonomy" id="392033"/>
    <lineage>
        <taxon>Eukaryota</taxon>
        <taxon>Metazoa</taxon>
        <taxon>Spiralia</taxon>
        <taxon>Gnathifera</taxon>
        <taxon>Rotifera</taxon>
        <taxon>Eurotatoria</taxon>
        <taxon>Bdelloidea</taxon>
        <taxon>Philodinida</taxon>
        <taxon>Philodinidae</taxon>
        <taxon>Rotaria</taxon>
    </lineage>
</organism>
<dbReference type="EMBL" id="CAJNOL010007396">
    <property type="protein sequence ID" value="CAF1627854.1"/>
    <property type="molecule type" value="Genomic_DNA"/>
</dbReference>
<proteinExistence type="predicted"/>
<feature type="transmembrane region" description="Helical" evidence="8">
    <location>
        <begin position="95"/>
        <end position="113"/>
    </location>
</feature>
<dbReference type="GO" id="GO:0004930">
    <property type="term" value="F:G protein-coupled receptor activity"/>
    <property type="evidence" value="ECO:0007669"/>
    <property type="project" value="UniProtKB-KW"/>
</dbReference>
<keyword evidence="2 8" id="KW-0812">Transmembrane</keyword>
<dbReference type="EMBL" id="CAJNOH010005864">
    <property type="protein sequence ID" value="CAF1412674.1"/>
    <property type="molecule type" value="Genomic_DNA"/>
</dbReference>
<feature type="transmembrane region" description="Helical" evidence="8">
    <location>
        <begin position="16"/>
        <end position="40"/>
    </location>
</feature>
<dbReference type="PANTHER" id="PTHR24243:SF233">
    <property type="entry name" value="THYROTROPIN-RELEASING HORMONE RECEPTOR"/>
    <property type="match status" value="1"/>
</dbReference>
<evidence type="ECO:0000259" key="9">
    <source>
        <dbReference type="PROSITE" id="PS50262"/>
    </source>
</evidence>
<keyword evidence="7" id="KW-0807">Transducer</keyword>
<dbReference type="SUPFAM" id="SSF81321">
    <property type="entry name" value="Family A G protein-coupled receptor-like"/>
    <property type="match status" value="1"/>
</dbReference>
<feature type="transmembrane region" description="Helical" evidence="8">
    <location>
        <begin position="228"/>
        <end position="254"/>
    </location>
</feature>